<protein>
    <submittedName>
        <fullName evidence="7">Transporter</fullName>
    </submittedName>
</protein>
<evidence type="ECO:0000256" key="4">
    <source>
        <dbReference type="ARBA" id="ARBA00022989"/>
    </source>
</evidence>
<evidence type="ECO:0000256" key="6">
    <source>
        <dbReference type="SAM" id="Phobius"/>
    </source>
</evidence>
<keyword evidence="3 6" id="KW-0812">Transmembrane</keyword>
<name>A0A0N9VSX9_9GAMM</name>
<keyword evidence="4 6" id="KW-1133">Transmembrane helix</keyword>
<dbReference type="PANTHER" id="PTHR21716">
    <property type="entry name" value="TRANSMEMBRANE PROTEIN"/>
    <property type="match status" value="1"/>
</dbReference>
<feature type="transmembrane region" description="Helical" evidence="6">
    <location>
        <begin position="271"/>
        <end position="290"/>
    </location>
</feature>
<feature type="transmembrane region" description="Helical" evidence="6">
    <location>
        <begin position="310"/>
        <end position="337"/>
    </location>
</feature>
<comment type="subcellular location">
    <subcellularLocation>
        <location evidence="1">Membrane</location>
        <topology evidence="1">Multi-pass membrane protein</topology>
    </subcellularLocation>
</comment>
<dbReference type="GO" id="GO:0055085">
    <property type="term" value="P:transmembrane transport"/>
    <property type="evidence" value="ECO:0007669"/>
    <property type="project" value="TreeGrafter"/>
</dbReference>
<proteinExistence type="inferred from homology"/>
<evidence type="ECO:0000256" key="3">
    <source>
        <dbReference type="ARBA" id="ARBA00022692"/>
    </source>
</evidence>
<dbReference type="OrthoDB" id="9799225at2"/>
<feature type="transmembrane region" description="Helical" evidence="6">
    <location>
        <begin position="70"/>
        <end position="92"/>
    </location>
</feature>
<evidence type="ECO:0000256" key="2">
    <source>
        <dbReference type="ARBA" id="ARBA00009773"/>
    </source>
</evidence>
<sequence>MEQEQLERSWQSKLQATVYILLFVILFGWLLKIGQNFLLPVLIAIISMYILVTLTDWLGRLWILKYTPEWFRRIIVVIGFVIFTLGFSHIVIVTGEQILSAAPTYQHNLEKMVQQLGIKYGWAQDADWNSIRELTIDRINMQTVISYLITTITSFSSMVVLIIVYAMFLIAEKGRFADKLSKAFPNGRADRTKNILIDINKKIGDYLAVKTLINIILAVICFIILWIFGVEYALFWALIIGILNYIPYIGSLLGVIFPVSLALVQFGSIQITIVIAILLTIAQMYVGNVLEPKMIGKQINLSAFVVLVSLSLWSSLWGIAGAILAIPLTSIVIIILAEFQTTRPYTLLLMDNIED</sequence>
<dbReference type="EMBL" id="CP012808">
    <property type="protein sequence ID" value="ALH96658.1"/>
    <property type="molecule type" value="Genomic_DNA"/>
</dbReference>
<evidence type="ECO:0000256" key="1">
    <source>
        <dbReference type="ARBA" id="ARBA00004141"/>
    </source>
</evidence>
<dbReference type="KEGG" id="aei:AOY20_03185"/>
<dbReference type="PANTHER" id="PTHR21716:SF64">
    <property type="entry name" value="AI-2 TRANSPORT PROTEIN TQSA"/>
    <property type="match status" value="1"/>
</dbReference>
<accession>A0A0N9VSX9</accession>
<keyword evidence="5 6" id="KW-0472">Membrane</keyword>
<comment type="similarity">
    <text evidence="2">Belongs to the autoinducer-2 exporter (AI-2E) (TC 2.A.86) family.</text>
</comment>
<evidence type="ECO:0000313" key="7">
    <source>
        <dbReference type="EMBL" id="ALH96658.1"/>
    </source>
</evidence>
<organism evidence="7 8">
    <name type="scientific">Acinetobacter equi</name>
    <dbReference type="NCBI Taxonomy" id="1324350"/>
    <lineage>
        <taxon>Bacteria</taxon>
        <taxon>Pseudomonadati</taxon>
        <taxon>Pseudomonadota</taxon>
        <taxon>Gammaproteobacteria</taxon>
        <taxon>Moraxellales</taxon>
        <taxon>Moraxellaceae</taxon>
        <taxon>Acinetobacter</taxon>
    </lineage>
</organism>
<keyword evidence="8" id="KW-1185">Reference proteome</keyword>
<dbReference type="AlphaFoldDB" id="A0A0N9VSX9"/>
<feature type="transmembrane region" description="Helical" evidence="6">
    <location>
        <begin position="144"/>
        <end position="171"/>
    </location>
</feature>
<feature type="transmembrane region" description="Helical" evidence="6">
    <location>
        <begin position="207"/>
        <end position="228"/>
    </location>
</feature>
<feature type="transmembrane region" description="Helical" evidence="6">
    <location>
        <begin position="12"/>
        <end position="31"/>
    </location>
</feature>
<reference evidence="7 8" key="1">
    <citation type="journal article" date="2015" name="Int. J. Syst. Evol. Microbiol.">
        <title>Acinetobacter equi sp. nov. isolated from horse faeces.</title>
        <authorList>
            <person name="Poppel M.T."/>
            <person name="Skiebe E."/>
            <person name="Laue M."/>
            <person name="Bergmann H."/>
            <person name="Ebersberger I."/>
            <person name="Garn T."/>
            <person name="Fruth A."/>
            <person name="Baumgardt S."/>
            <person name="Busse H.J."/>
            <person name="Wilharm G."/>
        </authorList>
    </citation>
    <scope>NUCLEOTIDE SEQUENCE [LARGE SCALE GENOMIC DNA]</scope>
    <source>
        <strain evidence="7 8">114</strain>
    </source>
</reference>
<dbReference type="Pfam" id="PF01594">
    <property type="entry name" value="AI-2E_transport"/>
    <property type="match status" value="1"/>
</dbReference>
<evidence type="ECO:0000256" key="5">
    <source>
        <dbReference type="ARBA" id="ARBA00023136"/>
    </source>
</evidence>
<feature type="transmembrane region" description="Helical" evidence="6">
    <location>
        <begin position="37"/>
        <end position="58"/>
    </location>
</feature>
<feature type="transmembrane region" description="Helical" evidence="6">
    <location>
        <begin position="234"/>
        <end position="264"/>
    </location>
</feature>
<dbReference type="InterPro" id="IPR002549">
    <property type="entry name" value="AI-2E-like"/>
</dbReference>
<evidence type="ECO:0000313" key="8">
    <source>
        <dbReference type="Proteomes" id="UP000064939"/>
    </source>
</evidence>
<dbReference type="Proteomes" id="UP000064939">
    <property type="component" value="Chromosome"/>
</dbReference>
<dbReference type="GO" id="GO:0016020">
    <property type="term" value="C:membrane"/>
    <property type="evidence" value="ECO:0007669"/>
    <property type="project" value="UniProtKB-SubCell"/>
</dbReference>
<gene>
    <name evidence="7" type="ORF">AOY20_03185</name>
</gene>